<proteinExistence type="predicted"/>
<accession>A0A8D8B760</accession>
<dbReference type="EMBL" id="HBUE01064493">
    <property type="protein sequence ID" value="CAG6470072.1"/>
    <property type="molecule type" value="Transcribed_RNA"/>
</dbReference>
<evidence type="ECO:0000313" key="2">
    <source>
        <dbReference type="EMBL" id="CAG6470072.1"/>
    </source>
</evidence>
<protein>
    <submittedName>
        <fullName evidence="2">(northern house mosquito) hypothetical protein</fullName>
    </submittedName>
</protein>
<name>A0A8D8B760_CULPI</name>
<sequence>MRTASTTGPCRGIGPTTNRTRGASYARRCVSFCPFRSSARPTWRRKVGWTAIWTTRAIPGGRSTARTMRSVEVRIKSDFWLVRLRFMFISFLRNSLYLTRHFQQTTFGQQSGYFLDVSLVVRHPLGTAATPHL</sequence>
<evidence type="ECO:0000256" key="1">
    <source>
        <dbReference type="SAM" id="MobiDB-lite"/>
    </source>
</evidence>
<organism evidence="2">
    <name type="scientific">Culex pipiens</name>
    <name type="common">House mosquito</name>
    <dbReference type="NCBI Taxonomy" id="7175"/>
    <lineage>
        <taxon>Eukaryota</taxon>
        <taxon>Metazoa</taxon>
        <taxon>Ecdysozoa</taxon>
        <taxon>Arthropoda</taxon>
        <taxon>Hexapoda</taxon>
        <taxon>Insecta</taxon>
        <taxon>Pterygota</taxon>
        <taxon>Neoptera</taxon>
        <taxon>Endopterygota</taxon>
        <taxon>Diptera</taxon>
        <taxon>Nematocera</taxon>
        <taxon>Culicoidea</taxon>
        <taxon>Culicidae</taxon>
        <taxon>Culicinae</taxon>
        <taxon>Culicini</taxon>
        <taxon>Culex</taxon>
        <taxon>Culex</taxon>
    </lineage>
</organism>
<feature type="region of interest" description="Disordered" evidence="1">
    <location>
        <begin position="1"/>
        <end position="20"/>
    </location>
</feature>
<dbReference type="AlphaFoldDB" id="A0A8D8B760"/>
<reference evidence="2" key="1">
    <citation type="submission" date="2021-05" db="EMBL/GenBank/DDBJ databases">
        <authorList>
            <person name="Alioto T."/>
            <person name="Alioto T."/>
            <person name="Gomez Garrido J."/>
        </authorList>
    </citation>
    <scope>NUCLEOTIDE SEQUENCE</scope>
</reference>